<dbReference type="InterPro" id="IPR013783">
    <property type="entry name" value="Ig-like_fold"/>
</dbReference>
<accession>A0A8C9EUZ0</accession>
<dbReference type="InterPro" id="IPR013098">
    <property type="entry name" value="Ig_I-set"/>
</dbReference>
<evidence type="ECO:0008006" key="7">
    <source>
        <dbReference type="Google" id="ProtNLM"/>
    </source>
</evidence>
<dbReference type="SUPFAM" id="SSF49265">
    <property type="entry name" value="Fibronectin type III"/>
    <property type="match status" value="3"/>
</dbReference>
<feature type="domain" description="Fibronectin type-III" evidence="4">
    <location>
        <begin position="184"/>
        <end position="277"/>
    </location>
</feature>
<dbReference type="InterPro" id="IPR003961">
    <property type="entry name" value="FN3_dom"/>
</dbReference>
<evidence type="ECO:0000259" key="3">
    <source>
        <dbReference type="PROSITE" id="PS50835"/>
    </source>
</evidence>
<dbReference type="FunFam" id="2.60.40.10:FF:000135">
    <property type="entry name" value="Titin a"/>
    <property type="match status" value="1"/>
</dbReference>
<evidence type="ECO:0000313" key="6">
    <source>
        <dbReference type="Proteomes" id="UP000694428"/>
    </source>
</evidence>
<feature type="domain" description="Fibronectin type-III" evidence="4">
    <location>
        <begin position="87"/>
        <end position="182"/>
    </location>
</feature>
<name>A0A8C9EUZ0_PAVCR</name>
<feature type="domain" description="Ig-like" evidence="3">
    <location>
        <begin position="277"/>
        <end position="370"/>
    </location>
</feature>
<dbReference type="CDD" id="cd05748">
    <property type="entry name" value="Ig_Titin_like"/>
    <property type="match status" value="2"/>
</dbReference>
<feature type="domain" description="Fibronectin type-III" evidence="4">
    <location>
        <begin position="464"/>
        <end position="561"/>
    </location>
</feature>
<dbReference type="SMART" id="SM00409">
    <property type="entry name" value="IG"/>
    <property type="match status" value="2"/>
</dbReference>
<dbReference type="GO" id="GO:0045214">
    <property type="term" value="P:sarcomere organization"/>
    <property type="evidence" value="ECO:0007669"/>
    <property type="project" value="TreeGrafter"/>
</dbReference>
<feature type="domain" description="Ig-like" evidence="3">
    <location>
        <begin position="1"/>
        <end position="76"/>
    </location>
</feature>
<reference evidence="5" key="1">
    <citation type="submission" date="2025-08" db="UniProtKB">
        <authorList>
            <consortium name="Ensembl"/>
        </authorList>
    </citation>
    <scope>IDENTIFICATION</scope>
</reference>
<dbReference type="InterPro" id="IPR036116">
    <property type="entry name" value="FN3_sf"/>
</dbReference>
<dbReference type="Pfam" id="PF00041">
    <property type="entry name" value="fn3"/>
    <property type="match status" value="5"/>
</dbReference>
<keyword evidence="1" id="KW-0677">Repeat</keyword>
<protein>
    <recommendedName>
        <fullName evidence="7">Titin</fullName>
    </recommendedName>
</protein>
<dbReference type="InterPro" id="IPR036179">
    <property type="entry name" value="Ig-like_dom_sf"/>
</dbReference>
<dbReference type="GO" id="GO:0048738">
    <property type="term" value="P:cardiac muscle tissue development"/>
    <property type="evidence" value="ECO:0007669"/>
    <property type="project" value="TreeGrafter"/>
</dbReference>
<dbReference type="SUPFAM" id="SSF48726">
    <property type="entry name" value="Immunoglobulin"/>
    <property type="match status" value="2"/>
</dbReference>
<dbReference type="PROSITE" id="PS50835">
    <property type="entry name" value="IG_LIKE"/>
    <property type="match status" value="2"/>
</dbReference>
<dbReference type="InterPro" id="IPR003599">
    <property type="entry name" value="Ig_sub"/>
</dbReference>
<proteinExistence type="predicted"/>
<dbReference type="PANTHER" id="PTHR14340">
    <property type="entry name" value="MICROFIBRIL-ASSOCIATED GLYCOPROTEIN 3"/>
    <property type="match status" value="1"/>
</dbReference>
<reference evidence="5" key="2">
    <citation type="submission" date="2025-09" db="UniProtKB">
        <authorList>
            <consortium name="Ensembl"/>
        </authorList>
    </citation>
    <scope>IDENTIFICATION</scope>
</reference>
<dbReference type="Ensembl" id="ENSPSTT00000006575.1">
    <property type="protein sequence ID" value="ENSPSTP00000006265.1"/>
    <property type="gene ID" value="ENSPSTG00000004434.1"/>
</dbReference>
<keyword evidence="6" id="KW-1185">Reference proteome</keyword>
<dbReference type="FunFam" id="2.60.40.10:FF:000002">
    <property type="entry name" value="Titin a"/>
    <property type="match status" value="2"/>
</dbReference>
<dbReference type="Proteomes" id="UP000694428">
    <property type="component" value="Unplaced"/>
</dbReference>
<evidence type="ECO:0000256" key="1">
    <source>
        <dbReference type="ARBA" id="ARBA00022737"/>
    </source>
</evidence>
<dbReference type="PROSITE" id="PS50853">
    <property type="entry name" value="FN3"/>
    <property type="match status" value="5"/>
</dbReference>
<dbReference type="PRINTS" id="PR00014">
    <property type="entry name" value="FNTYPEIII"/>
</dbReference>
<dbReference type="CDD" id="cd00063">
    <property type="entry name" value="FN3"/>
    <property type="match status" value="5"/>
</dbReference>
<dbReference type="PANTHER" id="PTHR14340:SF13">
    <property type="entry name" value="TITIN"/>
    <property type="match status" value="1"/>
</dbReference>
<evidence type="ECO:0000256" key="2">
    <source>
        <dbReference type="ARBA" id="ARBA00023319"/>
    </source>
</evidence>
<organism evidence="5 6">
    <name type="scientific">Pavo cristatus</name>
    <name type="common">Indian peafowl</name>
    <name type="synonym">Blue peafowl</name>
    <dbReference type="NCBI Taxonomy" id="9049"/>
    <lineage>
        <taxon>Eukaryota</taxon>
        <taxon>Metazoa</taxon>
        <taxon>Chordata</taxon>
        <taxon>Craniata</taxon>
        <taxon>Vertebrata</taxon>
        <taxon>Euteleostomi</taxon>
        <taxon>Archelosauria</taxon>
        <taxon>Archosauria</taxon>
        <taxon>Dinosauria</taxon>
        <taxon>Saurischia</taxon>
        <taxon>Theropoda</taxon>
        <taxon>Coelurosauria</taxon>
        <taxon>Aves</taxon>
        <taxon>Neognathae</taxon>
        <taxon>Galloanserae</taxon>
        <taxon>Galliformes</taxon>
        <taxon>Phasianidae</taxon>
        <taxon>Phasianinae</taxon>
        <taxon>Pavo</taxon>
    </lineage>
</organism>
<dbReference type="GO" id="GO:0031430">
    <property type="term" value="C:M band"/>
    <property type="evidence" value="ECO:0007669"/>
    <property type="project" value="TreeGrafter"/>
</dbReference>
<evidence type="ECO:0000313" key="5">
    <source>
        <dbReference type="Ensembl" id="ENSPSTP00000006265.1"/>
    </source>
</evidence>
<dbReference type="InterPro" id="IPR007110">
    <property type="entry name" value="Ig-like_dom"/>
</dbReference>
<dbReference type="SMART" id="SM00060">
    <property type="entry name" value="FN3"/>
    <property type="match status" value="5"/>
</dbReference>
<feature type="domain" description="Fibronectin type-III" evidence="4">
    <location>
        <begin position="379"/>
        <end position="463"/>
    </location>
</feature>
<sequence>GTHIVRAGASIRLFIAFSGRPVPTAVWSKADANLTLRADIQTTDSFSTLTVEECNRNDAGKYVFTVENNSGSKSITFTVKVLDTPGPPGPITFKDVTRGSITLMWDAPVLDGGSRIHHYVVEKREASRRSWQVVSSKCTRQIFKVTDLAEGVPYYYRVSAENEYGVGEPCELTEPIVATEEPAPPKRLDIVDTTKSSVVLAWLKPDHDGGSRVTGYLLEMKQKGSDKWIPAGQTKQLTFTVEGLVENTEYEFRVKAKNDAGYSEPREAFSSVIIKEPQIEPTADLSEISRQLITCKAGSAFTIDIPISGRPAPKVTWKLEEMRLKETERVTIKTTKDRTTLTVKDSMRGDSGKYYLTLENTAGVKTFTVTVVVIGRPGPVTGPIEISSVSAESCMLTWKEPEDDGGSDITNYIVEKRESGTTAWQLVNSSVKRTQIKVTRLTKYQEYSFRVSGQYQFRVTAVNAAGNSEPIVDTTTHSISLVWSKPTYDGGADILGYVLEMKEEGTEQWYRPHTTPTLRNAEFTVTGLKTTQKYQFRVAATNVNGMSEFSESSAEIEPVERIVSDVPVVPQKLEVIDTTKSTVTLAWEKPAHDGGSRLTGYVIEASKAGTERWLKVVTVKPTIYEHTIISLNEGEQYLFRVRAQNQKGVSEPREIVTAVTVQDQKGKYLLLKITVKLTPDECNIYKTDTENINVFFSFLSSADN</sequence>
<dbReference type="InterPro" id="IPR003598">
    <property type="entry name" value="Ig_sub2"/>
</dbReference>
<dbReference type="Pfam" id="PF07679">
    <property type="entry name" value="I-set"/>
    <property type="match status" value="2"/>
</dbReference>
<dbReference type="AlphaFoldDB" id="A0A8C9EUZ0"/>
<dbReference type="FunFam" id="2.60.40.10:FF:000112">
    <property type="entry name" value="Titin a"/>
    <property type="match status" value="2"/>
</dbReference>
<dbReference type="Gene3D" id="2.60.40.10">
    <property type="entry name" value="Immunoglobulins"/>
    <property type="match status" value="7"/>
</dbReference>
<feature type="domain" description="Fibronectin type-III" evidence="4">
    <location>
        <begin position="569"/>
        <end position="663"/>
    </location>
</feature>
<dbReference type="FunFam" id="2.60.40.10:FF:000012">
    <property type="entry name" value="titin isoform X1"/>
    <property type="match status" value="1"/>
</dbReference>
<evidence type="ECO:0000259" key="4">
    <source>
        <dbReference type="PROSITE" id="PS50853"/>
    </source>
</evidence>
<dbReference type="GO" id="GO:0008307">
    <property type="term" value="F:structural constituent of muscle"/>
    <property type="evidence" value="ECO:0007669"/>
    <property type="project" value="TreeGrafter"/>
</dbReference>
<dbReference type="SMART" id="SM00408">
    <property type="entry name" value="IGc2"/>
    <property type="match status" value="2"/>
</dbReference>
<dbReference type="FunFam" id="2.60.40.10:FF:000003">
    <property type="entry name" value="Titin isoform E"/>
    <property type="match status" value="1"/>
</dbReference>
<keyword evidence="2" id="KW-0393">Immunoglobulin domain</keyword>